<keyword evidence="2" id="KW-0472">Membrane</keyword>
<sequence>MEHDRLVDIPKDDLEAQPPKWKVHKHDHHHHRKPFAKLEKPLYIAAWMVVVLLGLAIVRSSVNLVGSVKHHKSSHALSHGFPHPPPPHAHGFHGDCSHGHRGYGKGKEHEGRKHEDKAHKTHKKHHRTSTEPSSAVPTASETAAFL</sequence>
<proteinExistence type="predicted"/>
<feature type="transmembrane region" description="Helical" evidence="2">
    <location>
        <begin position="42"/>
        <end position="62"/>
    </location>
</feature>
<dbReference type="AlphaFoldDB" id="A0A060TC24"/>
<feature type="compositionally biased region" description="Polar residues" evidence="1">
    <location>
        <begin position="130"/>
        <end position="146"/>
    </location>
</feature>
<name>A0A060TC24_BLAAD</name>
<feature type="region of interest" description="Disordered" evidence="1">
    <location>
        <begin position="1"/>
        <end position="30"/>
    </location>
</feature>
<reference evidence="3" key="1">
    <citation type="submission" date="2014-02" db="EMBL/GenBank/DDBJ databases">
        <authorList>
            <person name="Genoscope - CEA"/>
        </authorList>
    </citation>
    <scope>NUCLEOTIDE SEQUENCE</scope>
    <source>
        <strain evidence="3">LS3</strain>
    </source>
</reference>
<accession>A0A060TC24</accession>
<organism evidence="3">
    <name type="scientific">Blastobotrys adeninivorans</name>
    <name type="common">Yeast</name>
    <name type="synonym">Arxula adeninivorans</name>
    <dbReference type="NCBI Taxonomy" id="409370"/>
    <lineage>
        <taxon>Eukaryota</taxon>
        <taxon>Fungi</taxon>
        <taxon>Dikarya</taxon>
        <taxon>Ascomycota</taxon>
        <taxon>Saccharomycotina</taxon>
        <taxon>Dipodascomycetes</taxon>
        <taxon>Dipodascales</taxon>
        <taxon>Trichomonascaceae</taxon>
        <taxon>Blastobotrys</taxon>
    </lineage>
</organism>
<keyword evidence="2" id="KW-1133">Transmembrane helix</keyword>
<feature type="compositionally biased region" description="Basic and acidic residues" evidence="1">
    <location>
        <begin position="1"/>
        <end position="14"/>
    </location>
</feature>
<protein>
    <submittedName>
        <fullName evidence="3">ARAD1B19558p</fullName>
    </submittedName>
</protein>
<gene>
    <name evidence="3" type="ORF">GNLVRS02_ARAD1B19558g</name>
</gene>
<feature type="compositionally biased region" description="Basic residues" evidence="1">
    <location>
        <begin position="21"/>
        <end position="30"/>
    </location>
</feature>
<feature type="region of interest" description="Disordered" evidence="1">
    <location>
        <begin position="98"/>
        <end position="146"/>
    </location>
</feature>
<evidence type="ECO:0000256" key="1">
    <source>
        <dbReference type="SAM" id="MobiDB-lite"/>
    </source>
</evidence>
<dbReference type="EMBL" id="HG937692">
    <property type="protein sequence ID" value="CDP36726.1"/>
    <property type="molecule type" value="Genomic_DNA"/>
</dbReference>
<reference evidence="3" key="2">
    <citation type="submission" date="2014-06" db="EMBL/GenBank/DDBJ databases">
        <title>The complete genome of Blastobotrys (Arxula) adeninivorans LS3 - a yeast of biotechnological interest.</title>
        <authorList>
            <person name="Kunze G."/>
            <person name="Gaillardin C."/>
            <person name="Czernicka M."/>
            <person name="Durrens P."/>
            <person name="Martin T."/>
            <person name="Boer E."/>
            <person name="Gabaldon T."/>
            <person name="Cruz J."/>
            <person name="Talla E."/>
            <person name="Marck C."/>
            <person name="Goffeau A."/>
            <person name="Barbe V."/>
            <person name="Baret P."/>
            <person name="Baronian K."/>
            <person name="Beier S."/>
            <person name="Bleykasten C."/>
            <person name="Bode R."/>
            <person name="Casaregola S."/>
            <person name="Despons L."/>
            <person name="Fairhead C."/>
            <person name="Giersberg M."/>
            <person name="Gierski P."/>
            <person name="Hahnel U."/>
            <person name="Hartmann A."/>
            <person name="Jankowska D."/>
            <person name="Jubin C."/>
            <person name="Jung P."/>
            <person name="Lafontaine I."/>
            <person name="Leh-Louis V."/>
            <person name="Lemaire M."/>
            <person name="Marcet-Houben M."/>
            <person name="Mascher M."/>
            <person name="Morel G."/>
            <person name="Richard G.-F."/>
            <person name="Riechen J."/>
            <person name="Sacerdot C."/>
            <person name="Sarkar A."/>
            <person name="Savel G."/>
            <person name="Schacherer J."/>
            <person name="Sherman D."/>
            <person name="Straub M.-L."/>
            <person name="Stein N."/>
            <person name="Thierry A."/>
            <person name="Trautwein-Schult A."/>
            <person name="Westhof E."/>
            <person name="Worch S."/>
            <person name="Dujon B."/>
            <person name="Souciet J.-L."/>
            <person name="Wincker P."/>
            <person name="Scholz U."/>
            <person name="Neuveglise N."/>
        </authorList>
    </citation>
    <scope>NUCLEOTIDE SEQUENCE</scope>
    <source>
        <strain evidence="3">LS3</strain>
    </source>
</reference>
<evidence type="ECO:0000256" key="2">
    <source>
        <dbReference type="SAM" id="Phobius"/>
    </source>
</evidence>
<feature type="compositionally biased region" description="Basic and acidic residues" evidence="1">
    <location>
        <begin position="105"/>
        <end position="118"/>
    </location>
</feature>
<keyword evidence="2" id="KW-0812">Transmembrane</keyword>
<evidence type="ECO:0000313" key="3">
    <source>
        <dbReference type="EMBL" id="CDP36726.1"/>
    </source>
</evidence>